<accession>A0ABW0LIB6</accession>
<dbReference type="Gene3D" id="1.20.120.520">
    <property type="entry name" value="nmb1532 protein domain like"/>
    <property type="match status" value="1"/>
</dbReference>
<evidence type="ECO:0000313" key="3">
    <source>
        <dbReference type="Proteomes" id="UP001596147"/>
    </source>
</evidence>
<comment type="caution">
    <text evidence="2">The sequence shown here is derived from an EMBL/GenBank/DDBJ whole genome shotgun (WGS) entry which is preliminary data.</text>
</comment>
<protein>
    <submittedName>
        <fullName evidence="2">Hemerythrin domain-containing protein</fullName>
    </submittedName>
</protein>
<keyword evidence="3" id="KW-1185">Reference proteome</keyword>
<dbReference type="PANTHER" id="PTHR39966">
    <property type="entry name" value="BLL2471 PROTEIN-RELATED"/>
    <property type="match status" value="1"/>
</dbReference>
<dbReference type="InterPro" id="IPR012312">
    <property type="entry name" value="Hemerythrin-like"/>
</dbReference>
<dbReference type="Proteomes" id="UP001596147">
    <property type="component" value="Unassembled WGS sequence"/>
</dbReference>
<gene>
    <name evidence="2" type="ORF">ACFPM4_05965</name>
</gene>
<name>A0ABW0LIB6_9BACI</name>
<sequence length="175" mass="20688">MTVTNIFRFKEPSMRILENEHLFLTHLMNEWHAIVLNFEKGVYTLEEGRMEIKRLRKLLVEFIEPWKNHCEKEEAYFFPLLGLYIGKEQGPIVTIEAEHDDIDGYIGHFLHHTLSNIENLTLEEMMDLVKDAGEAYEVLMVHFVKEESVLFPMTEKVMKAVDQEKLTQQLHTKII</sequence>
<dbReference type="PANTHER" id="PTHR39966:SF1">
    <property type="entry name" value="HEMERYTHRIN-LIKE DOMAIN-CONTAINING PROTEIN"/>
    <property type="match status" value="1"/>
</dbReference>
<proteinExistence type="predicted"/>
<dbReference type="RefSeq" id="WP_382349004.1">
    <property type="nucleotide sequence ID" value="NZ_JBHSMC010000004.1"/>
</dbReference>
<dbReference type="EMBL" id="JBHSMC010000004">
    <property type="protein sequence ID" value="MFC5464303.1"/>
    <property type="molecule type" value="Genomic_DNA"/>
</dbReference>
<organism evidence="2 3">
    <name type="scientific">Lederbergia graminis</name>
    <dbReference type="NCBI Taxonomy" id="735518"/>
    <lineage>
        <taxon>Bacteria</taxon>
        <taxon>Bacillati</taxon>
        <taxon>Bacillota</taxon>
        <taxon>Bacilli</taxon>
        <taxon>Bacillales</taxon>
        <taxon>Bacillaceae</taxon>
        <taxon>Lederbergia</taxon>
    </lineage>
</organism>
<feature type="domain" description="Hemerythrin-like" evidence="1">
    <location>
        <begin position="16"/>
        <end position="153"/>
    </location>
</feature>
<reference evidence="3" key="1">
    <citation type="journal article" date="2019" name="Int. J. Syst. Evol. Microbiol.">
        <title>The Global Catalogue of Microorganisms (GCM) 10K type strain sequencing project: providing services to taxonomists for standard genome sequencing and annotation.</title>
        <authorList>
            <consortium name="The Broad Institute Genomics Platform"/>
            <consortium name="The Broad Institute Genome Sequencing Center for Infectious Disease"/>
            <person name="Wu L."/>
            <person name="Ma J."/>
        </authorList>
    </citation>
    <scope>NUCLEOTIDE SEQUENCE [LARGE SCALE GENOMIC DNA]</scope>
    <source>
        <strain evidence="3">CGMCC 1.12237</strain>
    </source>
</reference>
<evidence type="ECO:0000313" key="2">
    <source>
        <dbReference type="EMBL" id="MFC5464303.1"/>
    </source>
</evidence>
<dbReference type="Pfam" id="PF01814">
    <property type="entry name" value="Hemerythrin"/>
    <property type="match status" value="1"/>
</dbReference>
<evidence type="ECO:0000259" key="1">
    <source>
        <dbReference type="Pfam" id="PF01814"/>
    </source>
</evidence>